<dbReference type="PROSITE" id="PS00758">
    <property type="entry name" value="ARGE_DAPE_CPG2_1"/>
    <property type="match status" value="1"/>
</dbReference>
<dbReference type="InterPro" id="IPR007484">
    <property type="entry name" value="Peptidase_M28"/>
</dbReference>
<evidence type="ECO:0000259" key="2">
    <source>
        <dbReference type="Pfam" id="PF04389"/>
    </source>
</evidence>
<dbReference type="Proteomes" id="UP001576776">
    <property type="component" value="Unassembled WGS sequence"/>
</dbReference>
<dbReference type="EMBL" id="JBHFNS010000092">
    <property type="protein sequence ID" value="MFB2938872.1"/>
    <property type="molecule type" value="Genomic_DNA"/>
</dbReference>
<keyword evidence="4" id="KW-1185">Reference proteome</keyword>
<dbReference type="SUPFAM" id="SSF53187">
    <property type="entry name" value="Zn-dependent exopeptidases"/>
    <property type="match status" value="1"/>
</dbReference>
<evidence type="ECO:0000313" key="3">
    <source>
        <dbReference type="EMBL" id="MFB2938872.1"/>
    </source>
</evidence>
<sequence length="350" mass="38442">MKKWFCWGGLLAIVTTTTILFSAYNNNFFGNWYFNLLTSKLTVNNTAEVVQRQIYAAEIEQPKQLKTPQFITAPNVNKRRLMSHIKALNFERYEDINRSQARDYIINNLKKSGWLPTLQTFEFGINVVAEKPGNNPEAGSILLAAHYDTVIGSPGADDNASGVAIVLEVARLLSKLPTAKTLKIAFFDLEEKGLLGSFAFANQPENLANLRGTIILDMVGFACHTPGCQQYPLGLPITPPSDKGDFLAVIGDAENPELIAAFSNKNSSDLPPVITLPVPLKGVATPDLLRSDHTPFWLRGIGAVLITDTGNFRSPHYHKPTDKPDTIDQNFFTGVAQIVANGTATLLQNQ</sequence>
<comment type="caution">
    <text evidence="3">The sequence shown here is derived from an EMBL/GenBank/DDBJ whole genome shotgun (WGS) entry which is preliminary data.</text>
</comment>
<protein>
    <submittedName>
        <fullName evidence="3">M28 family peptidase</fullName>
    </submittedName>
</protein>
<dbReference type="PANTHER" id="PTHR12147:SF26">
    <property type="entry name" value="PEPTIDASE M28 DOMAIN-CONTAINING PROTEIN"/>
    <property type="match status" value="1"/>
</dbReference>
<evidence type="ECO:0000256" key="1">
    <source>
        <dbReference type="ARBA" id="ARBA00022801"/>
    </source>
</evidence>
<evidence type="ECO:0000313" key="4">
    <source>
        <dbReference type="Proteomes" id="UP001576776"/>
    </source>
</evidence>
<name>A0ABV4YJ60_9CYAN</name>
<organism evidence="3 4">
    <name type="scientific">Floridaenema fluviatile BLCC-F154</name>
    <dbReference type="NCBI Taxonomy" id="3153640"/>
    <lineage>
        <taxon>Bacteria</taxon>
        <taxon>Bacillati</taxon>
        <taxon>Cyanobacteriota</taxon>
        <taxon>Cyanophyceae</taxon>
        <taxon>Oscillatoriophycideae</taxon>
        <taxon>Aerosakkonematales</taxon>
        <taxon>Aerosakkonemataceae</taxon>
        <taxon>Floridanema</taxon>
        <taxon>Floridanema fluviatile</taxon>
    </lineage>
</organism>
<dbReference type="RefSeq" id="WP_413260343.1">
    <property type="nucleotide sequence ID" value="NZ_JBHFNS010000092.1"/>
</dbReference>
<reference evidence="3 4" key="1">
    <citation type="submission" date="2024-09" db="EMBL/GenBank/DDBJ databases">
        <title>Floridaenema gen nov. (Aerosakkonemataceae, Aerosakkonematales ord. nov., Cyanobacteria) from benthic tropical and subtropical fresh waters, with the description of four new species.</title>
        <authorList>
            <person name="Moretto J.A."/>
            <person name="Berthold D.E."/>
            <person name="Lefler F.W."/>
            <person name="Huang I.-S."/>
            <person name="Laughinghouse H. IV."/>
        </authorList>
    </citation>
    <scope>NUCLEOTIDE SEQUENCE [LARGE SCALE GENOMIC DNA]</scope>
    <source>
        <strain evidence="3 4">BLCC-F154</strain>
    </source>
</reference>
<dbReference type="Gene3D" id="3.40.630.10">
    <property type="entry name" value="Zn peptidases"/>
    <property type="match status" value="1"/>
</dbReference>
<dbReference type="InterPro" id="IPR001261">
    <property type="entry name" value="ArgE/DapE_CS"/>
</dbReference>
<dbReference type="PANTHER" id="PTHR12147">
    <property type="entry name" value="METALLOPEPTIDASE M28 FAMILY MEMBER"/>
    <property type="match status" value="1"/>
</dbReference>
<proteinExistence type="predicted"/>
<keyword evidence="1" id="KW-0378">Hydrolase</keyword>
<accession>A0ABV4YJ60</accession>
<feature type="domain" description="Peptidase M28" evidence="2">
    <location>
        <begin position="126"/>
        <end position="341"/>
    </location>
</feature>
<gene>
    <name evidence="3" type="ORF">ACE1B6_26770</name>
</gene>
<dbReference type="InterPro" id="IPR045175">
    <property type="entry name" value="M28_fam"/>
</dbReference>
<dbReference type="Pfam" id="PF04389">
    <property type="entry name" value="Peptidase_M28"/>
    <property type="match status" value="1"/>
</dbReference>